<dbReference type="AlphaFoldDB" id="A0A395HVJ7"/>
<proteinExistence type="predicted"/>
<keyword evidence="2" id="KW-1185">Reference proteome</keyword>
<dbReference type="EMBL" id="KZ824285">
    <property type="protein sequence ID" value="RAL11952.1"/>
    <property type="molecule type" value="Genomic_DNA"/>
</dbReference>
<reference evidence="1 2" key="1">
    <citation type="submission" date="2018-02" db="EMBL/GenBank/DDBJ databases">
        <title>The genomes of Aspergillus section Nigri reveals drivers in fungal speciation.</title>
        <authorList>
            <consortium name="DOE Joint Genome Institute"/>
            <person name="Vesth T.C."/>
            <person name="Nybo J."/>
            <person name="Theobald S."/>
            <person name="Brandl J."/>
            <person name="Frisvad J.C."/>
            <person name="Nielsen K.F."/>
            <person name="Lyhne E.K."/>
            <person name="Kogle M.E."/>
            <person name="Kuo A."/>
            <person name="Riley R."/>
            <person name="Clum A."/>
            <person name="Nolan M."/>
            <person name="Lipzen A."/>
            <person name="Salamov A."/>
            <person name="Henrissat B."/>
            <person name="Wiebenga A."/>
            <person name="De vries R.P."/>
            <person name="Grigoriev I.V."/>
            <person name="Mortensen U.H."/>
            <person name="Andersen M.R."/>
            <person name="Baker S.E."/>
        </authorList>
    </citation>
    <scope>NUCLEOTIDE SEQUENCE [LARGE SCALE GENOMIC DNA]</scope>
    <source>
        <strain evidence="1 2">CBS 101889</strain>
    </source>
</reference>
<dbReference type="Proteomes" id="UP000248961">
    <property type="component" value="Unassembled WGS sequence"/>
</dbReference>
<dbReference type="RefSeq" id="XP_025551106.1">
    <property type="nucleotide sequence ID" value="XM_025700980.1"/>
</dbReference>
<evidence type="ECO:0000313" key="2">
    <source>
        <dbReference type="Proteomes" id="UP000248961"/>
    </source>
</evidence>
<dbReference type="GeneID" id="37205269"/>
<dbReference type="VEuPathDB" id="FungiDB:BO97DRAFT_66870"/>
<organism evidence="1 2">
    <name type="scientific">Aspergillus homomorphus (strain CBS 101889)</name>
    <dbReference type="NCBI Taxonomy" id="1450537"/>
    <lineage>
        <taxon>Eukaryota</taxon>
        <taxon>Fungi</taxon>
        <taxon>Dikarya</taxon>
        <taxon>Ascomycota</taxon>
        <taxon>Pezizomycotina</taxon>
        <taxon>Eurotiomycetes</taxon>
        <taxon>Eurotiomycetidae</taxon>
        <taxon>Eurotiales</taxon>
        <taxon>Aspergillaceae</taxon>
        <taxon>Aspergillus</taxon>
        <taxon>Aspergillus subgen. Circumdati</taxon>
    </lineage>
</organism>
<sequence length="165" mass="18401">MTVNHRYQTRHAVYSLRSWIPYNELGMCPPREVPAITRLEPHPLSCLRPGPATMTLPEAQCSLDDLPRYGSSHLQFVHSQDQRLLLSSGEATQPISARSVQEMDPNLAGVFDPIQAAIAGTTQAVGENHLRLVTGHTRANLFVITRRGKSWRWKHLFAGPGTDEP</sequence>
<gene>
    <name evidence="1" type="ORF">BO97DRAFT_66870</name>
</gene>
<protein>
    <submittedName>
        <fullName evidence="1">Uncharacterized protein</fullName>
    </submittedName>
</protein>
<evidence type="ECO:0000313" key="1">
    <source>
        <dbReference type="EMBL" id="RAL11952.1"/>
    </source>
</evidence>
<name>A0A395HVJ7_ASPHC</name>
<accession>A0A395HVJ7</accession>